<evidence type="ECO:0000313" key="2">
    <source>
        <dbReference type="Proteomes" id="UP000031668"/>
    </source>
</evidence>
<evidence type="ECO:0000313" key="1">
    <source>
        <dbReference type="EMBL" id="KII64293.1"/>
    </source>
</evidence>
<name>A0A0C2J576_THEKT</name>
<proteinExistence type="predicted"/>
<keyword evidence="2" id="KW-1185">Reference proteome</keyword>
<accession>A0A0C2J576</accession>
<evidence type="ECO:0008006" key="3">
    <source>
        <dbReference type="Google" id="ProtNLM"/>
    </source>
</evidence>
<dbReference type="AlphaFoldDB" id="A0A0C2J576"/>
<sequence>MATDLNISESSARLYKIKIEERQKAIILPRSNINHIREEISQNIVNIVTENNAITLHGFQTNLGERGIERTLSTICRTLKTKNFIRKRILNVPNERNSESKLTTRQNICRMINDIPDESLIIIDKTGIN</sequence>
<reference evidence="1 2" key="1">
    <citation type="journal article" date="2014" name="Genome Biol. Evol.">
        <title>The genome of the myxosporean Thelohanellus kitauei shows adaptations to nutrient acquisition within its fish host.</title>
        <authorList>
            <person name="Yang Y."/>
            <person name="Xiong J."/>
            <person name="Zhou Z."/>
            <person name="Huo F."/>
            <person name="Miao W."/>
            <person name="Ran C."/>
            <person name="Liu Y."/>
            <person name="Zhang J."/>
            <person name="Feng J."/>
            <person name="Wang M."/>
            <person name="Wang M."/>
            <person name="Wang L."/>
            <person name="Yao B."/>
        </authorList>
    </citation>
    <scope>NUCLEOTIDE SEQUENCE [LARGE SCALE GENOMIC DNA]</scope>
    <source>
        <strain evidence="1">Wuqing</strain>
    </source>
</reference>
<organism evidence="1 2">
    <name type="scientific">Thelohanellus kitauei</name>
    <name type="common">Myxosporean</name>
    <dbReference type="NCBI Taxonomy" id="669202"/>
    <lineage>
        <taxon>Eukaryota</taxon>
        <taxon>Metazoa</taxon>
        <taxon>Cnidaria</taxon>
        <taxon>Myxozoa</taxon>
        <taxon>Myxosporea</taxon>
        <taxon>Bivalvulida</taxon>
        <taxon>Platysporina</taxon>
        <taxon>Myxobolidae</taxon>
        <taxon>Thelohanellus</taxon>
    </lineage>
</organism>
<gene>
    <name evidence="1" type="ORF">RF11_13016</name>
</gene>
<dbReference type="Proteomes" id="UP000031668">
    <property type="component" value="Unassembled WGS sequence"/>
</dbReference>
<dbReference type="OrthoDB" id="3203937at2759"/>
<protein>
    <recommendedName>
        <fullName evidence="3">Transposase Tc1-like domain-containing protein</fullName>
    </recommendedName>
</protein>
<comment type="caution">
    <text evidence="1">The sequence shown here is derived from an EMBL/GenBank/DDBJ whole genome shotgun (WGS) entry which is preliminary data.</text>
</comment>
<dbReference type="EMBL" id="JWZT01004343">
    <property type="protein sequence ID" value="KII64293.1"/>
    <property type="molecule type" value="Genomic_DNA"/>
</dbReference>